<proteinExistence type="predicted"/>
<feature type="region of interest" description="Disordered" evidence="1">
    <location>
        <begin position="376"/>
        <end position="537"/>
    </location>
</feature>
<feature type="compositionally biased region" description="Acidic residues" evidence="1">
    <location>
        <begin position="376"/>
        <end position="402"/>
    </location>
</feature>
<evidence type="ECO:0000256" key="1">
    <source>
        <dbReference type="SAM" id="MobiDB-lite"/>
    </source>
</evidence>
<feature type="compositionally biased region" description="Polar residues" evidence="1">
    <location>
        <begin position="1"/>
        <end position="14"/>
    </location>
</feature>
<protein>
    <submittedName>
        <fullName evidence="2">Hemolysin-type calcium-binding region</fullName>
    </submittedName>
</protein>
<reference evidence="2" key="1">
    <citation type="submission" date="2016-10" db="EMBL/GenBank/DDBJ databases">
        <authorList>
            <person name="de Groot N.N."/>
        </authorList>
    </citation>
    <scope>NUCLEOTIDE SEQUENCE</scope>
</reference>
<organism evidence="2">
    <name type="scientific">hydrothermal vent metagenome</name>
    <dbReference type="NCBI Taxonomy" id="652676"/>
    <lineage>
        <taxon>unclassified sequences</taxon>
        <taxon>metagenomes</taxon>
        <taxon>ecological metagenomes</taxon>
    </lineage>
</organism>
<dbReference type="Gene3D" id="2.150.10.10">
    <property type="entry name" value="Serralysin-like metalloprotease, C-terminal"/>
    <property type="match status" value="1"/>
</dbReference>
<accession>A0A1W1C836</accession>
<feature type="compositionally biased region" description="Low complexity" evidence="1">
    <location>
        <begin position="493"/>
        <end position="515"/>
    </location>
</feature>
<feature type="region of interest" description="Disordered" evidence="1">
    <location>
        <begin position="1"/>
        <end position="34"/>
    </location>
</feature>
<name>A0A1W1C836_9ZZZZ</name>
<dbReference type="EMBL" id="FPHC01000064">
    <property type="protein sequence ID" value="SFV61893.1"/>
    <property type="molecule type" value="Genomic_DNA"/>
</dbReference>
<gene>
    <name evidence="2" type="ORF">MNB_SV-6-1040</name>
</gene>
<dbReference type="AlphaFoldDB" id="A0A1W1C836"/>
<sequence>MSTTVSLGSSSEYTMSFDIQPRDGGGSRGHKDTSDMRVTFGGKEMSISSDSDGNLTVDGDSSISIVTHTIDDGWTRVEARYDGISGDESELLIEGTGAEDTYGMLLDNIKIVSSASVSVTVEGTESGDTLIANDTIDRYSSGDGDDVIFSGSRDDHIDGGAGVDRVVYSGSRDDYAIFKSLNDKYVIEDKRADATDGTDTVVNVEEFTFADGTVDQANLGATNRAIVVDGIVGGLEYVTSSGLTGYTQDDGSFDYLDGDTVTFKLGSVTIGDIDMGDISDEKVFLQDIADVDRTDMNDEYVENMAVLLQSLDSDSGDNIIITEEMRDAFSTEEFDLATISEDDLKAIIEETGRDAVSEDDAMEHVQDMLVDYTNLEDGDFDDRVSDDEDDGVLVVDNTDESVDMSALSTDDESEDVDSTDEERADDATTDSQEQDSETTEATVDDSEDTDSIDESQAQDEDQVDGESDADESQAQDEDLNNILPENSSDDAQIDSSSQDVSSDSSSQVSEQNSNDTASAPDPTVEVKIDDQPSVDAI</sequence>
<evidence type="ECO:0000313" key="2">
    <source>
        <dbReference type="EMBL" id="SFV61893.1"/>
    </source>
</evidence>
<dbReference type="SUPFAM" id="SSF51120">
    <property type="entry name" value="beta-Roll"/>
    <property type="match status" value="1"/>
</dbReference>
<dbReference type="InterPro" id="IPR011049">
    <property type="entry name" value="Serralysin-like_metalloprot_C"/>
</dbReference>
<feature type="compositionally biased region" description="Acidic residues" evidence="1">
    <location>
        <begin position="409"/>
        <end position="479"/>
    </location>
</feature>